<proteinExistence type="predicted"/>
<name>A0ABN7NYB5_TIMPD</name>
<accession>A0ABN7NYB5</accession>
<feature type="region of interest" description="Disordered" evidence="1">
    <location>
        <begin position="1"/>
        <end position="29"/>
    </location>
</feature>
<gene>
    <name evidence="2" type="ORF">TPAB3V08_LOCUS6632</name>
</gene>
<keyword evidence="3" id="KW-1185">Reference proteome</keyword>
<dbReference type="EMBL" id="CAJPIN010010233">
    <property type="protein sequence ID" value="CAG2059671.1"/>
    <property type="molecule type" value="Genomic_DNA"/>
</dbReference>
<evidence type="ECO:0000256" key="1">
    <source>
        <dbReference type="SAM" id="MobiDB-lite"/>
    </source>
</evidence>
<evidence type="ECO:0000313" key="3">
    <source>
        <dbReference type="Proteomes" id="UP001153148"/>
    </source>
</evidence>
<sequence length="130" mass="15215">ETSQYTETPYTDWQTQGNNDFYNRQQHHNNTEVAWYGQESQFTPEHSQFTPEQSQFTPEQSQLTPEQSQFAPEQSQFTPEQSQFTPEQSSQYSWRQDPQTSTPLTDWSQSGLSHQVEFTNCLAGEMFDNT</sequence>
<evidence type="ECO:0000313" key="2">
    <source>
        <dbReference type="EMBL" id="CAG2059671.1"/>
    </source>
</evidence>
<reference evidence="2" key="1">
    <citation type="submission" date="2021-03" db="EMBL/GenBank/DDBJ databases">
        <authorList>
            <person name="Tran Van P."/>
        </authorList>
    </citation>
    <scope>NUCLEOTIDE SEQUENCE</scope>
</reference>
<dbReference type="Proteomes" id="UP001153148">
    <property type="component" value="Unassembled WGS sequence"/>
</dbReference>
<protein>
    <submittedName>
        <fullName evidence="2">Uncharacterized protein</fullName>
    </submittedName>
</protein>
<feature type="compositionally biased region" description="Polar residues" evidence="1">
    <location>
        <begin position="1"/>
        <end position="24"/>
    </location>
</feature>
<organism evidence="2 3">
    <name type="scientific">Timema podura</name>
    <name type="common">Walking stick</name>
    <dbReference type="NCBI Taxonomy" id="61482"/>
    <lineage>
        <taxon>Eukaryota</taxon>
        <taxon>Metazoa</taxon>
        <taxon>Ecdysozoa</taxon>
        <taxon>Arthropoda</taxon>
        <taxon>Hexapoda</taxon>
        <taxon>Insecta</taxon>
        <taxon>Pterygota</taxon>
        <taxon>Neoptera</taxon>
        <taxon>Polyneoptera</taxon>
        <taxon>Phasmatodea</taxon>
        <taxon>Timematodea</taxon>
        <taxon>Timematoidea</taxon>
        <taxon>Timematidae</taxon>
        <taxon>Timema</taxon>
    </lineage>
</organism>
<feature type="non-terminal residue" evidence="2">
    <location>
        <position position="1"/>
    </location>
</feature>
<feature type="region of interest" description="Disordered" evidence="1">
    <location>
        <begin position="41"/>
        <end position="111"/>
    </location>
</feature>
<comment type="caution">
    <text evidence="2">The sequence shown here is derived from an EMBL/GenBank/DDBJ whole genome shotgun (WGS) entry which is preliminary data.</text>
</comment>